<feature type="active site" description="Nucleophile" evidence="2">
    <location>
        <position position="22"/>
    </location>
</feature>
<name>A0A935CCE3_9BACT</name>
<dbReference type="InterPro" id="IPR014027">
    <property type="entry name" value="UDP-Glc/GDP-Man_DH_C"/>
</dbReference>
<keyword evidence="7" id="KW-1185">Reference proteome</keyword>
<keyword evidence="4" id="KW-0520">NAD</keyword>
<dbReference type="InterPro" id="IPR017476">
    <property type="entry name" value="UDP-Glc/GDP-Man"/>
</dbReference>
<feature type="non-terminal residue" evidence="6">
    <location>
        <position position="1"/>
    </location>
</feature>
<dbReference type="Pfam" id="PF00984">
    <property type="entry name" value="UDPG_MGDP_dh"/>
    <property type="match status" value="1"/>
</dbReference>
<dbReference type="PIRSF" id="PIRSF000124">
    <property type="entry name" value="UDPglc_GDPman_dh"/>
    <property type="match status" value="1"/>
</dbReference>
<feature type="binding site" evidence="3">
    <location>
        <begin position="11"/>
        <end position="15"/>
    </location>
    <ligand>
        <name>substrate</name>
    </ligand>
</feature>
<evidence type="ECO:0000259" key="5">
    <source>
        <dbReference type="SMART" id="SM00984"/>
    </source>
</evidence>
<dbReference type="GO" id="GO:0003979">
    <property type="term" value="F:UDP-glucose 6-dehydrogenase activity"/>
    <property type="evidence" value="ECO:0007669"/>
    <property type="project" value="InterPro"/>
</dbReference>
<dbReference type="GO" id="GO:0000271">
    <property type="term" value="P:polysaccharide biosynthetic process"/>
    <property type="evidence" value="ECO:0007669"/>
    <property type="project" value="InterPro"/>
</dbReference>
<dbReference type="SUPFAM" id="SSF48179">
    <property type="entry name" value="6-phosphogluconate dehydrogenase C-terminal domain-like"/>
    <property type="match status" value="1"/>
</dbReference>
<feature type="binding site" evidence="3">
    <location>
        <position position="83"/>
    </location>
    <ligand>
        <name>substrate</name>
    </ligand>
</feature>
<dbReference type="InterPro" id="IPR008927">
    <property type="entry name" value="6-PGluconate_DH-like_C_sf"/>
</dbReference>
<dbReference type="InterPro" id="IPR028357">
    <property type="entry name" value="UDPglc_DH_bac"/>
</dbReference>
<evidence type="ECO:0000256" key="4">
    <source>
        <dbReference type="PIRSR" id="PIRSR500134-3"/>
    </source>
</evidence>
<dbReference type="SUPFAM" id="SSF52413">
    <property type="entry name" value="UDP-glucose/GDP-mannose dehydrogenase C-terminal domain"/>
    <property type="match status" value="1"/>
</dbReference>
<evidence type="ECO:0000313" key="6">
    <source>
        <dbReference type="EMBL" id="MBK6267462.1"/>
    </source>
</evidence>
<evidence type="ECO:0000256" key="1">
    <source>
        <dbReference type="ARBA" id="ARBA00015132"/>
    </source>
</evidence>
<dbReference type="PIRSF" id="PIRSF500134">
    <property type="entry name" value="UDPglc_DH_bac"/>
    <property type="match status" value="1"/>
</dbReference>
<evidence type="ECO:0000313" key="7">
    <source>
        <dbReference type="Proteomes" id="UP000611723"/>
    </source>
</evidence>
<dbReference type="AlphaFoldDB" id="A0A935CCE3"/>
<dbReference type="PANTHER" id="PTHR43750:SF3">
    <property type="entry name" value="UDP-GLUCOSE 6-DEHYDROGENASE TUAD"/>
    <property type="match status" value="1"/>
</dbReference>
<dbReference type="PANTHER" id="PTHR43750">
    <property type="entry name" value="UDP-GLUCOSE 6-DEHYDROGENASE TUAD"/>
    <property type="match status" value="1"/>
</dbReference>
<dbReference type="Pfam" id="PF03720">
    <property type="entry name" value="UDPG_MGDP_dh_C"/>
    <property type="match status" value="1"/>
</dbReference>
<evidence type="ECO:0000256" key="3">
    <source>
        <dbReference type="PIRSR" id="PIRSR500134-2"/>
    </source>
</evidence>
<dbReference type="SMART" id="SM00984">
    <property type="entry name" value="UDPG_MGDP_dh_C"/>
    <property type="match status" value="1"/>
</dbReference>
<feature type="binding site" evidence="3">
    <location>
        <position position="19"/>
    </location>
    <ligand>
        <name>substrate</name>
    </ligand>
</feature>
<reference evidence="6" key="1">
    <citation type="submission" date="2021-01" db="EMBL/GenBank/DDBJ databases">
        <title>Marivirga aurantiaca sp. nov., isolated from intertidal surface sediments.</title>
        <authorList>
            <person name="Zhang M."/>
        </authorList>
    </citation>
    <scope>NUCLEOTIDE SEQUENCE</scope>
    <source>
        <strain evidence="6">S37H4</strain>
    </source>
</reference>
<feature type="binding site" evidence="4">
    <location>
        <position position="90"/>
    </location>
    <ligand>
        <name>NAD(+)</name>
        <dbReference type="ChEBI" id="CHEBI:57540"/>
    </ligand>
</feature>
<sequence length="193" mass="22097">IGTDTRIGKRFLFAGIGYGGSCFPKDVQALAKSSRDVNYDFKILESVMEVNQRQKTRLIDHLNGYFKNDLKGKTIAMWGLAFKPYTDDIREAPALYNIEALLKLGATVRVYDPEAMENVEEILGDKVTYCEDEYTTLDGADALMIMTEWPVFRTPEFKLLKEKLSHPLILDGRNLYEPEQMKQEGFTYFSIGR</sequence>
<proteinExistence type="predicted"/>
<organism evidence="6 7">
    <name type="scientific">Marivirga aurantiaca</name>
    <dbReference type="NCBI Taxonomy" id="2802615"/>
    <lineage>
        <taxon>Bacteria</taxon>
        <taxon>Pseudomonadati</taxon>
        <taxon>Bacteroidota</taxon>
        <taxon>Cytophagia</taxon>
        <taxon>Cytophagales</taxon>
        <taxon>Marivirgaceae</taxon>
        <taxon>Marivirga</taxon>
    </lineage>
</organism>
<evidence type="ECO:0000256" key="2">
    <source>
        <dbReference type="PIRSR" id="PIRSR500134-1"/>
    </source>
</evidence>
<accession>A0A935CCE3</accession>
<dbReference type="Gene3D" id="3.40.50.720">
    <property type="entry name" value="NAD(P)-binding Rossmann-like Domain"/>
    <property type="match status" value="1"/>
</dbReference>
<feature type="domain" description="UDP-glucose/GDP-mannose dehydrogenase C-terminal" evidence="5">
    <location>
        <begin position="76"/>
        <end position="178"/>
    </location>
</feature>
<gene>
    <name evidence="6" type="ORF">JKA74_20680</name>
</gene>
<protein>
    <recommendedName>
        <fullName evidence="1">UDP-glucose 6-dehydrogenase</fullName>
    </recommendedName>
</protein>
<comment type="caution">
    <text evidence="6">The sequence shown here is derived from an EMBL/GenBank/DDBJ whole genome shotgun (WGS) entry which is preliminary data.</text>
</comment>
<dbReference type="InterPro" id="IPR036220">
    <property type="entry name" value="UDP-Glc/GDP-Man_DH_C_sf"/>
</dbReference>
<dbReference type="EMBL" id="JAEQBW010000036">
    <property type="protein sequence ID" value="MBK6267462.1"/>
    <property type="molecule type" value="Genomic_DNA"/>
</dbReference>
<dbReference type="Proteomes" id="UP000611723">
    <property type="component" value="Unassembled WGS sequence"/>
</dbReference>
<dbReference type="RefSeq" id="WP_201433147.1">
    <property type="nucleotide sequence ID" value="NZ_JAEQBW010000036.1"/>
</dbReference>
<dbReference type="GO" id="GO:0051287">
    <property type="term" value="F:NAD binding"/>
    <property type="evidence" value="ECO:0007669"/>
    <property type="project" value="InterPro"/>
</dbReference>
<feature type="binding site" evidence="4">
    <location>
        <position position="25"/>
    </location>
    <ligand>
        <name>NAD(+)</name>
        <dbReference type="ChEBI" id="CHEBI:57540"/>
    </ligand>
</feature>
<dbReference type="InterPro" id="IPR014026">
    <property type="entry name" value="UDP-Glc/GDP-Man_DH_dimer"/>
</dbReference>